<feature type="signal peptide" evidence="1">
    <location>
        <begin position="1"/>
        <end position="24"/>
    </location>
</feature>
<feature type="chain" id="PRO_5047087562" description="Lipoprotein" evidence="1">
    <location>
        <begin position="25"/>
        <end position="68"/>
    </location>
</feature>
<proteinExistence type="predicted"/>
<evidence type="ECO:0000256" key="1">
    <source>
        <dbReference type="SAM" id="SignalP"/>
    </source>
</evidence>
<evidence type="ECO:0000313" key="2">
    <source>
        <dbReference type="EMBL" id="GAA5164584.1"/>
    </source>
</evidence>
<protein>
    <recommendedName>
        <fullName evidence="4">Lipoprotein</fullName>
    </recommendedName>
</protein>
<keyword evidence="1" id="KW-0732">Signal</keyword>
<reference evidence="3" key="1">
    <citation type="journal article" date="2019" name="Int. J. Syst. Evol. Microbiol.">
        <title>The Global Catalogue of Microorganisms (GCM) 10K type strain sequencing project: providing services to taxonomists for standard genome sequencing and annotation.</title>
        <authorList>
            <consortium name="The Broad Institute Genomics Platform"/>
            <consortium name="The Broad Institute Genome Sequencing Center for Infectious Disease"/>
            <person name="Wu L."/>
            <person name="Ma J."/>
        </authorList>
    </citation>
    <scope>NUCLEOTIDE SEQUENCE [LARGE SCALE GENOMIC DNA]</scope>
    <source>
        <strain evidence="3">JCM 18715</strain>
    </source>
</reference>
<gene>
    <name evidence="2" type="ORF">GCM10025770_18780</name>
</gene>
<comment type="caution">
    <text evidence="2">The sequence shown here is derived from an EMBL/GenBank/DDBJ whole genome shotgun (WGS) entry which is preliminary data.</text>
</comment>
<accession>A0ABP9QMT6</accession>
<organism evidence="2 3">
    <name type="scientific">Viridibacterium curvum</name>
    <dbReference type="NCBI Taxonomy" id="1101404"/>
    <lineage>
        <taxon>Bacteria</taxon>
        <taxon>Pseudomonadati</taxon>
        <taxon>Pseudomonadota</taxon>
        <taxon>Betaproteobacteria</taxon>
        <taxon>Rhodocyclales</taxon>
        <taxon>Rhodocyclaceae</taxon>
        <taxon>Viridibacterium</taxon>
    </lineage>
</organism>
<sequence>MMKRIFAMLCMAALGACSTQSWYAGTQASAEQRCRQQPGDGAQRCLDNLKKQPYPEYEKERRGDKPSS</sequence>
<dbReference type="Proteomes" id="UP001500547">
    <property type="component" value="Unassembled WGS sequence"/>
</dbReference>
<dbReference type="PROSITE" id="PS51257">
    <property type="entry name" value="PROKAR_LIPOPROTEIN"/>
    <property type="match status" value="1"/>
</dbReference>
<evidence type="ECO:0008006" key="4">
    <source>
        <dbReference type="Google" id="ProtNLM"/>
    </source>
</evidence>
<keyword evidence="3" id="KW-1185">Reference proteome</keyword>
<evidence type="ECO:0000313" key="3">
    <source>
        <dbReference type="Proteomes" id="UP001500547"/>
    </source>
</evidence>
<dbReference type="EMBL" id="BAABLD010000008">
    <property type="protein sequence ID" value="GAA5164584.1"/>
    <property type="molecule type" value="Genomic_DNA"/>
</dbReference>
<name>A0ABP9QMT6_9RHOO</name>
<dbReference type="RefSeq" id="WP_345532657.1">
    <property type="nucleotide sequence ID" value="NZ_BAABLD010000008.1"/>
</dbReference>